<sequence length="301" mass="35110">MKGLVKQFLSESGMWALYDEWLYNTSLKKLNEYGRQTPEDWRRTHFSGKKGDVFFLLGSGYSVNLLKDSHWDLIGNNFSLGFNNWFFHPFVPDIYGYEVGYDPQMVQAQIKAIHAANPDLFSIPFFLHSGLASQRKFDSSEYPWKEEDVYINVPFTLHTVNERIIKKYIRKSVASEDLNKLLHYSSSLSVYLDMGIRLGYKKLVLVGVDMNDPRYFYEAPQFLDHSAEVMKNLKRIHEESGKNQTIHAVADKKITSRFGCLPVDEYIYLLQDELHKIDPEYQIYAASETSRLAEKLPVYPW</sequence>
<dbReference type="RefSeq" id="WP_151691719.1">
    <property type="nucleotide sequence ID" value="NZ_BMGX01000002.1"/>
</dbReference>
<organism evidence="1 2">
    <name type="scientific">Phaeocystidibacter marisrubri</name>
    <dbReference type="NCBI Taxonomy" id="1577780"/>
    <lineage>
        <taxon>Bacteria</taxon>
        <taxon>Pseudomonadati</taxon>
        <taxon>Bacteroidota</taxon>
        <taxon>Flavobacteriia</taxon>
        <taxon>Flavobacteriales</taxon>
        <taxon>Phaeocystidibacteraceae</taxon>
        <taxon>Phaeocystidibacter</taxon>
    </lineage>
</organism>
<dbReference type="EMBL" id="WBVQ01000001">
    <property type="protein sequence ID" value="KAB2817148.1"/>
    <property type="molecule type" value="Genomic_DNA"/>
</dbReference>
<name>A0A6L3ZHS7_9FLAO</name>
<evidence type="ECO:0000313" key="1">
    <source>
        <dbReference type="EMBL" id="KAB2817148.1"/>
    </source>
</evidence>
<comment type="caution">
    <text evidence="1">The sequence shown here is derived from an EMBL/GenBank/DDBJ whole genome shotgun (WGS) entry which is preliminary data.</text>
</comment>
<accession>A0A6L3ZHS7</accession>
<dbReference type="Proteomes" id="UP000484164">
    <property type="component" value="Unassembled WGS sequence"/>
</dbReference>
<evidence type="ECO:0008006" key="3">
    <source>
        <dbReference type="Google" id="ProtNLM"/>
    </source>
</evidence>
<reference evidence="1 2" key="1">
    <citation type="submission" date="2019-10" db="EMBL/GenBank/DDBJ databases">
        <title>Genome sequence of Phaeocystidibacter marisrubri JCM30614 (type strain).</title>
        <authorList>
            <person name="Bowman J.P."/>
        </authorList>
    </citation>
    <scope>NUCLEOTIDE SEQUENCE [LARGE SCALE GENOMIC DNA]</scope>
    <source>
        <strain evidence="1 2">JCM 30614</strain>
    </source>
</reference>
<dbReference type="AlphaFoldDB" id="A0A6L3ZHS7"/>
<proteinExistence type="predicted"/>
<dbReference type="OrthoDB" id="1424584at2"/>
<keyword evidence="2" id="KW-1185">Reference proteome</keyword>
<evidence type="ECO:0000313" key="2">
    <source>
        <dbReference type="Proteomes" id="UP000484164"/>
    </source>
</evidence>
<dbReference type="Gene3D" id="3.90.1480.10">
    <property type="entry name" value="Alpha-2,3-sialyltransferase"/>
    <property type="match status" value="1"/>
</dbReference>
<gene>
    <name evidence="1" type="ORF">F8C82_01760</name>
</gene>
<protein>
    <recommendedName>
        <fullName evidence="3">DUF115 domain-containing protein</fullName>
    </recommendedName>
</protein>